<dbReference type="STRING" id="599839.J4H3L8"/>
<keyword evidence="5" id="KW-0067">ATP-binding</keyword>
<feature type="region of interest" description="Disordered" evidence="8">
    <location>
        <begin position="1"/>
        <end position="41"/>
    </location>
</feature>
<evidence type="ECO:0000313" key="10">
    <source>
        <dbReference type="Proteomes" id="UP000006352"/>
    </source>
</evidence>
<dbReference type="InterPro" id="IPR004582">
    <property type="entry name" value="Checkpoint_prot_Rad17_Rad24"/>
</dbReference>
<organism evidence="9 10">
    <name type="scientific">Fibroporia radiculosa</name>
    <dbReference type="NCBI Taxonomy" id="599839"/>
    <lineage>
        <taxon>Eukaryota</taxon>
        <taxon>Fungi</taxon>
        <taxon>Dikarya</taxon>
        <taxon>Basidiomycota</taxon>
        <taxon>Agaricomycotina</taxon>
        <taxon>Agaricomycetes</taxon>
        <taxon>Polyporales</taxon>
        <taxon>Fibroporiaceae</taxon>
        <taxon>Fibroporia</taxon>
    </lineage>
</organism>
<dbReference type="GO" id="GO:0005634">
    <property type="term" value="C:nucleus"/>
    <property type="evidence" value="ECO:0007669"/>
    <property type="project" value="UniProtKB-SubCell"/>
</dbReference>
<dbReference type="PANTHER" id="PTHR12172">
    <property type="entry name" value="CELL CYCLE CHECKPOINT PROTEIN RAD17"/>
    <property type="match status" value="1"/>
</dbReference>
<gene>
    <name evidence="9" type="ORF">FIBRA_05602</name>
</gene>
<evidence type="ECO:0000256" key="4">
    <source>
        <dbReference type="ARBA" id="ARBA00022763"/>
    </source>
</evidence>
<evidence type="ECO:0000256" key="3">
    <source>
        <dbReference type="ARBA" id="ARBA00022741"/>
    </source>
</evidence>
<keyword evidence="10" id="KW-1185">Reference proteome</keyword>
<protein>
    <recommendedName>
        <fullName evidence="11">AAA+ ATPase domain-containing protein</fullName>
    </recommendedName>
</protein>
<dbReference type="RefSeq" id="XP_012182752.1">
    <property type="nucleotide sequence ID" value="XM_012327362.1"/>
</dbReference>
<dbReference type="GO" id="GO:0003682">
    <property type="term" value="F:chromatin binding"/>
    <property type="evidence" value="ECO:0007669"/>
    <property type="project" value="TreeGrafter"/>
</dbReference>
<keyword evidence="6" id="KW-0539">Nucleus</keyword>
<feature type="compositionally biased region" description="Basic residues" evidence="8">
    <location>
        <begin position="1"/>
        <end position="11"/>
    </location>
</feature>
<evidence type="ECO:0000256" key="5">
    <source>
        <dbReference type="ARBA" id="ARBA00022840"/>
    </source>
</evidence>
<reference evidence="9 10" key="1">
    <citation type="journal article" date="2012" name="Appl. Environ. Microbiol.">
        <title>Short-read sequencing for genomic analysis of the brown rot fungus Fibroporia radiculosa.</title>
        <authorList>
            <person name="Tang J.D."/>
            <person name="Perkins A.D."/>
            <person name="Sonstegard T.S."/>
            <person name="Schroeder S.G."/>
            <person name="Burgess S.C."/>
            <person name="Diehl S.V."/>
        </authorList>
    </citation>
    <scope>NUCLEOTIDE SEQUENCE [LARGE SCALE GENOMIC DNA]</scope>
    <source>
        <strain evidence="9 10">TFFH 294</strain>
    </source>
</reference>
<feature type="region of interest" description="Disordered" evidence="8">
    <location>
        <begin position="210"/>
        <end position="238"/>
    </location>
</feature>
<dbReference type="SUPFAM" id="SSF52540">
    <property type="entry name" value="P-loop containing nucleoside triphosphate hydrolases"/>
    <property type="match status" value="1"/>
</dbReference>
<feature type="region of interest" description="Disordered" evidence="8">
    <location>
        <begin position="665"/>
        <end position="708"/>
    </location>
</feature>
<keyword evidence="3" id="KW-0547">Nucleotide-binding</keyword>
<dbReference type="GO" id="GO:0033314">
    <property type="term" value="P:mitotic DNA replication checkpoint signaling"/>
    <property type="evidence" value="ECO:0007669"/>
    <property type="project" value="TreeGrafter"/>
</dbReference>
<dbReference type="InParanoid" id="J4H3L8"/>
<accession>J4H3L8</accession>
<feature type="compositionally biased region" description="Polar residues" evidence="8">
    <location>
        <begin position="210"/>
        <end position="227"/>
    </location>
</feature>
<dbReference type="Pfam" id="PF03215">
    <property type="entry name" value="Rad17"/>
    <property type="match status" value="1"/>
</dbReference>
<dbReference type="AlphaFoldDB" id="J4H3L8"/>
<dbReference type="GO" id="GO:0005524">
    <property type="term" value="F:ATP binding"/>
    <property type="evidence" value="ECO:0007669"/>
    <property type="project" value="UniProtKB-KW"/>
</dbReference>
<dbReference type="InterPro" id="IPR027417">
    <property type="entry name" value="P-loop_NTPase"/>
</dbReference>
<dbReference type="GeneID" id="24098380"/>
<dbReference type="GO" id="GO:0003689">
    <property type="term" value="F:DNA clamp loader activity"/>
    <property type="evidence" value="ECO:0007669"/>
    <property type="project" value="TreeGrafter"/>
</dbReference>
<evidence type="ECO:0000256" key="2">
    <source>
        <dbReference type="ARBA" id="ARBA00006168"/>
    </source>
</evidence>
<evidence type="ECO:0000313" key="9">
    <source>
        <dbReference type="EMBL" id="CCM03469.1"/>
    </source>
</evidence>
<dbReference type="Proteomes" id="UP000006352">
    <property type="component" value="Unassembled WGS sequence"/>
</dbReference>
<dbReference type="GO" id="GO:0000077">
    <property type="term" value="P:DNA damage checkpoint signaling"/>
    <property type="evidence" value="ECO:0007669"/>
    <property type="project" value="TreeGrafter"/>
</dbReference>
<sequence>MSQRSGQKRNRPPSSTRSILRLSTPDGTNPPPAKKQKVKSLTSIARPPTFNLTASHHKTSSQDVRSKGKMKETIEDDDTQFGHQLWVDRYEPLTEEDLAVNKRKIQEVRQWLMEAFDGGPSGKLRKYRRILALTGPAGTGKTAAIRVLARELNCDLLEWRNSMDEQFTRTDDFVLDLDEEPVEYEGLADKFRTFLTRASSCHTIFSTSTVLPGSQTQSSQATVPSRSHTPELAHSTSTGEAQAKRQIILLEDLPNVLHPATQAVVHAALQTFAFSHVLGAPLVLIISDTGFRGEDPENDAGGWRRAKEIIDIRTVLPPSLLNSPSVTQIGFRSLTPTFLRKALQNLLNAHYSSASGSPPSKDVLDAITESSNGDIRSAVMTLQFACTADTGKRSAKGTRKKRGGLQVGVLMEVVTRREQSLALFHLLGKILYNKRKGDPESTSASAKDIQRDRMFDAQLRDPPPLPTHLQEHHRRASRVDVDTLYADSPIDASLLSLYVQQNYTQYCNTLDECAALADWLSYIDSSGGETWHQANPHHFHLVTLSALHSLPSPVVRRNQKAYKPAFFQALQREHEAEDGVRDVQEWLRRDIDEGAGTWSRREIALELGAVLRMRDFAGVFDMTDSRVLIRSNGFPGDSSAPSTHRSFSRLDFVKDVGGLAQLTEDGKEDRDHISDEDDDATRITTATGDREGGEDGGGWLEGDDIEDF</sequence>
<dbReference type="OrthoDB" id="10265971at2759"/>
<name>J4H3L8_9APHY</name>
<dbReference type="GO" id="GO:0006281">
    <property type="term" value="P:DNA repair"/>
    <property type="evidence" value="ECO:0007669"/>
    <property type="project" value="InterPro"/>
</dbReference>
<evidence type="ECO:0000256" key="1">
    <source>
        <dbReference type="ARBA" id="ARBA00004123"/>
    </source>
</evidence>
<comment type="subcellular location">
    <subcellularLocation>
        <location evidence="1">Nucleus</location>
    </subcellularLocation>
</comment>
<evidence type="ECO:0000256" key="7">
    <source>
        <dbReference type="ARBA" id="ARBA00023306"/>
    </source>
</evidence>
<keyword evidence="4" id="KW-0227">DNA damage</keyword>
<evidence type="ECO:0000256" key="6">
    <source>
        <dbReference type="ARBA" id="ARBA00023242"/>
    </source>
</evidence>
<dbReference type="PANTHER" id="PTHR12172:SF0">
    <property type="entry name" value="CELL CYCLE CHECKPOINT PROTEIN RAD17"/>
    <property type="match status" value="1"/>
</dbReference>
<evidence type="ECO:0008006" key="11">
    <source>
        <dbReference type="Google" id="ProtNLM"/>
    </source>
</evidence>
<dbReference type="FunCoup" id="J4H3L8">
    <property type="interactions" value="448"/>
</dbReference>
<comment type="similarity">
    <text evidence="2">Belongs to the rad17/RAD24 family.</text>
</comment>
<dbReference type="Gene3D" id="1.10.8.60">
    <property type="match status" value="1"/>
</dbReference>
<keyword evidence="7" id="KW-0131">Cell cycle</keyword>
<dbReference type="HOGENOM" id="CLU_018598_1_0_1"/>
<proteinExistence type="inferred from homology"/>
<evidence type="ECO:0000256" key="8">
    <source>
        <dbReference type="SAM" id="MobiDB-lite"/>
    </source>
</evidence>
<dbReference type="Gene3D" id="3.40.50.300">
    <property type="entry name" value="P-loop containing nucleotide triphosphate hydrolases"/>
    <property type="match status" value="1"/>
</dbReference>
<dbReference type="EMBL" id="HE797114">
    <property type="protein sequence ID" value="CCM03469.1"/>
    <property type="molecule type" value="Genomic_DNA"/>
</dbReference>